<dbReference type="RefSeq" id="WP_246105704.1">
    <property type="nucleotide sequence ID" value="NZ_CP036261.1"/>
</dbReference>
<accession>A0A517M2G2</accession>
<protein>
    <submittedName>
        <fullName evidence="1">Uncharacterized protein</fullName>
    </submittedName>
</protein>
<organism evidence="1 2">
    <name type="scientific">Rosistilla ulvae</name>
    <dbReference type="NCBI Taxonomy" id="1930277"/>
    <lineage>
        <taxon>Bacteria</taxon>
        <taxon>Pseudomonadati</taxon>
        <taxon>Planctomycetota</taxon>
        <taxon>Planctomycetia</taxon>
        <taxon>Pirellulales</taxon>
        <taxon>Pirellulaceae</taxon>
        <taxon>Rosistilla</taxon>
    </lineage>
</organism>
<dbReference type="KEGG" id="ruv:EC9_32570"/>
<dbReference type="EMBL" id="CP036261">
    <property type="protein sequence ID" value="QDS89060.1"/>
    <property type="molecule type" value="Genomic_DNA"/>
</dbReference>
<evidence type="ECO:0000313" key="2">
    <source>
        <dbReference type="Proteomes" id="UP000319557"/>
    </source>
</evidence>
<evidence type="ECO:0000313" key="1">
    <source>
        <dbReference type="EMBL" id="QDS89060.1"/>
    </source>
</evidence>
<reference evidence="1 2" key="1">
    <citation type="submission" date="2019-02" db="EMBL/GenBank/DDBJ databases">
        <title>Deep-cultivation of Planctomycetes and their phenomic and genomic characterization uncovers novel biology.</title>
        <authorList>
            <person name="Wiegand S."/>
            <person name="Jogler M."/>
            <person name="Boedeker C."/>
            <person name="Pinto D."/>
            <person name="Vollmers J."/>
            <person name="Rivas-Marin E."/>
            <person name="Kohn T."/>
            <person name="Peeters S.H."/>
            <person name="Heuer A."/>
            <person name="Rast P."/>
            <person name="Oberbeckmann S."/>
            <person name="Bunk B."/>
            <person name="Jeske O."/>
            <person name="Meyerdierks A."/>
            <person name="Storesund J.E."/>
            <person name="Kallscheuer N."/>
            <person name="Luecker S."/>
            <person name="Lage O.M."/>
            <person name="Pohl T."/>
            <person name="Merkel B.J."/>
            <person name="Hornburger P."/>
            <person name="Mueller R.-W."/>
            <person name="Bruemmer F."/>
            <person name="Labrenz M."/>
            <person name="Spormann A.M."/>
            <person name="Op den Camp H."/>
            <person name="Overmann J."/>
            <person name="Amann R."/>
            <person name="Jetten M.S.M."/>
            <person name="Mascher T."/>
            <person name="Medema M.H."/>
            <person name="Devos D.P."/>
            <person name="Kaster A.-K."/>
            <person name="Ovreas L."/>
            <person name="Rohde M."/>
            <person name="Galperin M.Y."/>
            <person name="Jogler C."/>
        </authorList>
    </citation>
    <scope>NUCLEOTIDE SEQUENCE [LARGE SCALE GENOMIC DNA]</scope>
    <source>
        <strain evidence="1 2">EC9</strain>
    </source>
</reference>
<dbReference type="AlphaFoldDB" id="A0A517M2G2"/>
<proteinExistence type="predicted"/>
<dbReference type="Proteomes" id="UP000319557">
    <property type="component" value="Chromosome"/>
</dbReference>
<keyword evidence="2" id="KW-1185">Reference proteome</keyword>
<sequence>MKFTMRLSGADNFPSDTSVVVPFGNARCAGTGTIEIGVFGELKCASVRQFDQLLFVDELL</sequence>
<gene>
    <name evidence="1" type="ORF">EC9_32570</name>
</gene>
<name>A0A517M2G2_9BACT</name>